<reference evidence="1 2" key="1">
    <citation type="submission" date="2020-09" db="EMBL/GenBank/DDBJ databases">
        <title>De no assembly of potato wild relative species, Solanum commersonii.</title>
        <authorList>
            <person name="Cho K."/>
        </authorList>
    </citation>
    <scope>NUCLEOTIDE SEQUENCE [LARGE SCALE GENOMIC DNA]</scope>
    <source>
        <strain evidence="1">LZ3.2</strain>
        <tissue evidence="1">Leaf</tissue>
    </source>
</reference>
<dbReference type="AlphaFoldDB" id="A0A9J5ZCP2"/>
<dbReference type="InterPro" id="IPR032675">
    <property type="entry name" value="LRR_dom_sf"/>
</dbReference>
<dbReference type="Proteomes" id="UP000824120">
    <property type="component" value="Chromosome 4"/>
</dbReference>
<evidence type="ECO:0000313" key="2">
    <source>
        <dbReference type="Proteomes" id="UP000824120"/>
    </source>
</evidence>
<gene>
    <name evidence="1" type="ORF">H5410_019935</name>
</gene>
<name>A0A9J5ZCP2_SOLCO</name>
<organism evidence="1 2">
    <name type="scientific">Solanum commersonii</name>
    <name type="common">Commerson's wild potato</name>
    <name type="synonym">Commerson's nightshade</name>
    <dbReference type="NCBI Taxonomy" id="4109"/>
    <lineage>
        <taxon>Eukaryota</taxon>
        <taxon>Viridiplantae</taxon>
        <taxon>Streptophyta</taxon>
        <taxon>Embryophyta</taxon>
        <taxon>Tracheophyta</taxon>
        <taxon>Spermatophyta</taxon>
        <taxon>Magnoliopsida</taxon>
        <taxon>eudicotyledons</taxon>
        <taxon>Gunneridae</taxon>
        <taxon>Pentapetalae</taxon>
        <taxon>asterids</taxon>
        <taxon>lamiids</taxon>
        <taxon>Solanales</taxon>
        <taxon>Solanaceae</taxon>
        <taxon>Solanoideae</taxon>
        <taxon>Solaneae</taxon>
        <taxon>Solanum</taxon>
    </lineage>
</organism>
<comment type="caution">
    <text evidence="1">The sequence shown here is derived from an EMBL/GenBank/DDBJ whole genome shotgun (WGS) entry which is preliminary data.</text>
</comment>
<dbReference type="Gene3D" id="3.80.10.10">
    <property type="entry name" value="Ribonuclease Inhibitor"/>
    <property type="match status" value="1"/>
</dbReference>
<protein>
    <submittedName>
        <fullName evidence="1">Uncharacterized protein</fullName>
    </submittedName>
</protein>
<accession>A0A9J5ZCP2</accession>
<proteinExistence type="predicted"/>
<evidence type="ECO:0000313" key="1">
    <source>
        <dbReference type="EMBL" id="KAG5608654.1"/>
    </source>
</evidence>
<keyword evidence="2" id="KW-1185">Reference proteome</keyword>
<sequence length="68" mass="8098">MCSDNTFSQLESLRLYDLSNLERWHLDTNAMPIIKGLHIHACPELKEIPKRMKDVEEKLNMVELYKHM</sequence>
<dbReference type="EMBL" id="JACXVP010000004">
    <property type="protein sequence ID" value="KAG5608654.1"/>
    <property type="molecule type" value="Genomic_DNA"/>
</dbReference>